<gene>
    <name evidence="1" type="ORF">HNQ64_002595</name>
</gene>
<organism evidence="1 2">
    <name type="scientific">Prosthecobacter dejongeii</name>
    <dbReference type="NCBI Taxonomy" id="48465"/>
    <lineage>
        <taxon>Bacteria</taxon>
        <taxon>Pseudomonadati</taxon>
        <taxon>Verrucomicrobiota</taxon>
        <taxon>Verrucomicrobiia</taxon>
        <taxon>Verrucomicrobiales</taxon>
        <taxon>Verrucomicrobiaceae</taxon>
        <taxon>Prosthecobacter</taxon>
    </lineage>
</organism>
<reference evidence="1 2" key="1">
    <citation type="submission" date="2020-08" db="EMBL/GenBank/DDBJ databases">
        <title>Genomic Encyclopedia of Type Strains, Phase IV (KMG-IV): sequencing the most valuable type-strain genomes for metagenomic binning, comparative biology and taxonomic classification.</title>
        <authorList>
            <person name="Goeker M."/>
        </authorList>
    </citation>
    <scope>NUCLEOTIDE SEQUENCE [LARGE SCALE GENOMIC DNA]</scope>
    <source>
        <strain evidence="1 2">DSM 12251</strain>
    </source>
</reference>
<evidence type="ECO:0000313" key="2">
    <source>
        <dbReference type="Proteomes" id="UP000534294"/>
    </source>
</evidence>
<dbReference type="SUPFAM" id="SSF53756">
    <property type="entry name" value="UDP-Glycosyltransferase/glycogen phosphorylase"/>
    <property type="match status" value="1"/>
</dbReference>
<accession>A0A7W7YLT3</accession>
<evidence type="ECO:0008006" key="3">
    <source>
        <dbReference type="Google" id="ProtNLM"/>
    </source>
</evidence>
<protein>
    <recommendedName>
        <fullName evidence="3">Capsule polysaccharide biosynthesis protein</fullName>
    </recommendedName>
</protein>
<name>A0A7W7YLT3_9BACT</name>
<dbReference type="RefSeq" id="WP_184209039.1">
    <property type="nucleotide sequence ID" value="NZ_JACHIF010000004.1"/>
</dbReference>
<sequence>MTRTLFIYGSLAPKACKNEVQQIQSQSELTVLEVETWLPLEQRFKAKEWINALDLLSPEDQVNLDTRTNEILESYLQSLPITDNVPLQRAFRAACLGMTCRKWINPYLVNLELAGHVFAGRTFDRILVAPGAGISFRAWKQVAAKHQIPIQFLSTEPRPWSLKRRWQRLVNRWKKTPPPVPSATQTPRSAKQGAVLCCSIRLSRMLLSQSKDTHLDWNHVSDEVFGRPEGLEFERLKTGYATWWQACENKLSSLLKDDAGDPRSILLDLGREQSRETYPRFAWKYLRALDYLEKDRPSLLLCDTQEGSDERAWSLAASELGIPVAAYTYDHIPQPRFSFSPDWLLCDSGRNTHIAKVRGHQAERIIPVASHRRPPALLQSSSPGKKNIVLYADSYYSGTSATVDPQRSYMHYRLIVDTAQQMPNHEFRIKFHPLRDRKKVEQCFIGMDEEELHVRTLYIESLNPPSNVHLIPPEEDMLKHLQDAEVLLNSNSTAGLEAFVLGVPVIFLYEPNTELGFPLIHEFQACLVAQTPAQLSDTISKLVSDSVFATTQVQNQRRYVDDFYWSSGRQSLTEGIQGILAAQTASHMA</sequence>
<dbReference type="Gene3D" id="3.40.50.2000">
    <property type="entry name" value="Glycogen Phosphorylase B"/>
    <property type="match status" value="1"/>
</dbReference>
<proteinExistence type="predicted"/>
<keyword evidence="2" id="KW-1185">Reference proteome</keyword>
<dbReference type="EMBL" id="JACHIF010000004">
    <property type="protein sequence ID" value="MBB5038337.1"/>
    <property type="molecule type" value="Genomic_DNA"/>
</dbReference>
<comment type="caution">
    <text evidence="1">The sequence shown here is derived from an EMBL/GenBank/DDBJ whole genome shotgun (WGS) entry which is preliminary data.</text>
</comment>
<dbReference type="Proteomes" id="UP000534294">
    <property type="component" value="Unassembled WGS sequence"/>
</dbReference>
<dbReference type="AlphaFoldDB" id="A0A7W7YLT3"/>
<evidence type="ECO:0000313" key="1">
    <source>
        <dbReference type="EMBL" id="MBB5038337.1"/>
    </source>
</evidence>